<sequence length="85" mass="9472">MRLEHVLKLIALMMIILAFSGCSRDPNVVPIRIPENLLTCKDSPKKPDGDYTQKDVGVYIVDLHEAHADCKTRLKAVGDAVNRVD</sequence>
<accession>A0A562P1V9</accession>
<dbReference type="Proteomes" id="UP000316225">
    <property type="component" value="Unassembled WGS sequence"/>
</dbReference>
<dbReference type="InterPro" id="IPR058979">
    <property type="entry name" value="LysC-like"/>
</dbReference>
<gene>
    <name evidence="1" type="ORF">IQ24_00358</name>
</gene>
<evidence type="ECO:0000313" key="1">
    <source>
        <dbReference type="EMBL" id="TWI38220.1"/>
    </source>
</evidence>
<name>A0A562P1V9_9RHOB</name>
<keyword evidence="2" id="KW-1185">Reference proteome</keyword>
<dbReference type="Pfam" id="PF23793">
    <property type="entry name" value="LysC"/>
    <property type="match status" value="1"/>
</dbReference>
<evidence type="ECO:0000313" key="2">
    <source>
        <dbReference type="Proteomes" id="UP000316225"/>
    </source>
</evidence>
<protein>
    <recommendedName>
        <fullName evidence="3">Lipoprotein</fullName>
    </recommendedName>
</protein>
<reference evidence="1 2" key="1">
    <citation type="journal article" date="2015" name="Stand. Genomic Sci.">
        <title>Genomic Encyclopedia of Bacterial and Archaeal Type Strains, Phase III: the genomes of soil and plant-associated and newly described type strains.</title>
        <authorList>
            <person name="Whitman W.B."/>
            <person name="Woyke T."/>
            <person name="Klenk H.P."/>
            <person name="Zhou Y."/>
            <person name="Lilburn T.G."/>
            <person name="Beck B.J."/>
            <person name="De Vos P."/>
            <person name="Vandamme P."/>
            <person name="Eisen J.A."/>
            <person name="Garrity G."/>
            <person name="Hugenholtz P."/>
            <person name="Kyrpides N.C."/>
        </authorList>
    </citation>
    <scope>NUCLEOTIDE SEQUENCE [LARGE SCALE GENOMIC DNA]</scope>
    <source>
        <strain evidence="1 2">CGMCC 1.5364</strain>
    </source>
</reference>
<comment type="caution">
    <text evidence="1">The sequence shown here is derived from an EMBL/GenBank/DDBJ whole genome shotgun (WGS) entry which is preliminary data.</text>
</comment>
<evidence type="ECO:0008006" key="3">
    <source>
        <dbReference type="Google" id="ProtNLM"/>
    </source>
</evidence>
<dbReference type="PROSITE" id="PS51257">
    <property type="entry name" value="PROKAR_LIPOPROTEIN"/>
    <property type="match status" value="1"/>
</dbReference>
<dbReference type="EMBL" id="VLKU01000001">
    <property type="protein sequence ID" value="TWI38220.1"/>
    <property type="molecule type" value="Genomic_DNA"/>
</dbReference>
<proteinExistence type="predicted"/>
<organism evidence="1 2">
    <name type="scientific">Paracoccus sulfuroxidans</name>
    <dbReference type="NCBI Taxonomy" id="384678"/>
    <lineage>
        <taxon>Bacteria</taxon>
        <taxon>Pseudomonadati</taxon>
        <taxon>Pseudomonadota</taxon>
        <taxon>Alphaproteobacteria</taxon>
        <taxon>Rhodobacterales</taxon>
        <taxon>Paracoccaceae</taxon>
        <taxon>Paracoccus</taxon>
    </lineage>
</organism>
<dbReference type="AlphaFoldDB" id="A0A562P1V9"/>
<dbReference type="RefSeq" id="WP_145395985.1">
    <property type="nucleotide sequence ID" value="NZ_VLKU01000001.1"/>
</dbReference>